<evidence type="ECO:0000313" key="2">
    <source>
        <dbReference type="Proteomes" id="UP001217500"/>
    </source>
</evidence>
<reference evidence="1" key="1">
    <citation type="submission" date="2023-01" db="EMBL/GenBank/DDBJ databases">
        <title>The genome sequence of Kordiimonadaceae bacterium 6D33.</title>
        <authorList>
            <person name="Liu Y."/>
        </authorList>
    </citation>
    <scope>NUCLEOTIDE SEQUENCE</scope>
    <source>
        <strain evidence="1">6D33</strain>
    </source>
</reference>
<dbReference type="RefSeq" id="WP_289504042.1">
    <property type="nucleotide sequence ID" value="NZ_CP116805.1"/>
</dbReference>
<dbReference type="InterPro" id="IPR016181">
    <property type="entry name" value="Acyl_CoA_acyltransferase"/>
</dbReference>
<dbReference type="Proteomes" id="UP001217500">
    <property type="component" value="Chromosome"/>
</dbReference>
<gene>
    <name evidence="1" type="ORF">PH603_00950</name>
</gene>
<accession>A0AAE9XNJ9</accession>
<evidence type="ECO:0008006" key="3">
    <source>
        <dbReference type="Google" id="ProtNLM"/>
    </source>
</evidence>
<dbReference type="KEGG" id="gso:PH603_00950"/>
<sequence length="162" mass="18242">MNNSRTGAITFARLPEIPVGELMAHMSDPRLARHMPLLTFTWDEARIADFVAAKEASWQRDGLGHWAFLQDGRYVGWGGFQKEGDEWDFGLVLRPDCFGAGPAITRQALAFARSDPRIPYVTFLLPPSRTRFRAFTSLGATFVGEIDYQGSRFLKYRLLAAV</sequence>
<dbReference type="EMBL" id="CP116805">
    <property type="protein sequence ID" value="WCL54323.1"/>
    <property type="molecule type" value="Genomic_DNA"/>
</dbReference>
<dbReference type="AlphaFoldDB" id="A0AAE9XNJ9"/>
<organism evidence="1 2">
    <name type="scientific">Gimibacter soli</name>
    <dbReference type="NCBI Taxonomy" id="3024400"/>
    <lineage>
        <taxon>Bacteria</taxon>
        <taxon>Pseudomonadati</taxon>
        <taxon>Pseudomonadota</taxon>
        <taxon>Alphaproteobacteria</taxon>
        <taxon>Kordiimonadales</taxon>
        <taxon>Temperatibacteraceae</taxon>
        <taxon>Gimibacter</taxon>
    </lineage>
</organism>
<dbReference type="SUPFAM" id="SSF55729">
    <property type="entry name" value="Acyl-CoA N-acyltransferases (Nat)"/>
    <property type="match status" value="1"/>
</dbReference>
<proteinExistence type="predicted"/>
<keyword evidence="2" id="KW-1185">Reference proteome</keyword>
<evidence type="ECO:0000313" key="1">
    <source>
        <dbReference type="EMBL" id="WCL54323.1"/>
    </source>
</evidence>
<dbReference type="Gene3D" id="3.40.630.30">
    <property type="match status" value="1"/>
</dbReference>
<protein>
    <recommendedName>
        <fullName evidence="3">GNAT family N-acetyltransferase</fullName>
    </recommendedName>
</protein>
<name>A0AAE9XNJ9_9PROT</name>